<sequence length="274" mass="30651">MSYNPYNSYLSNLDSLVFDSPSEIIQSESEAAEELDLWSNAQFTFDMKPGVGIYDEEKKKSPMSLPANQFETASGGLDPVTYDTLANYLDYELPRQQAKMEQEQRKSSISSTPTMKKQRVIQPRPLAPALPTRTTPMLAPAPIVTPPVAIRQVLMPKPPTVPANILSDLLATAAQQSSTPSPVAASVLATAGVKRPIEESEKTEEGVTPDEDKRRRNTAASARFRIKKKMREQAMEQSVREMTMKSDKLQERVNHLEAEIKFLRNLLLDKTKQQ</sequence>
<dbReference type="EMBL" id="LUGH01000287">
    <property type="protein sequence ID" value="OBZ86585.1"/>
    <property type="molecule type" value="Genomic_DNA"/>
</dbReference>
<evidence type="ECO:0000256" key="2">
    <source>
        <dbReference type="ARBA" id="ARBA00023015"/>
    </source>
</evidence>
<evidence type="ECO:0000256" key="5">
    <source>
        <dbReference type="ARBA" id="ARBA00023242"/>
    </source>
</evidence>
<dbReference type="Gene3D" id="1.20.5.170">
    <property type="match status" value="1"/>
</dbReference>
<dbReference type="InParanoid" id="A0A1C7NBW8"/>
<evidence type="ECO:0000259" key="8">
    <source>
        <dbReference type="PROSITE" id="PS50217"/>
    </source>
</evidence>
<feature type="region of interest" description="Disordered" evidence="7">
    <location>
        <begin position="195"/>
        <end position="219"/>
    </location>
</feature>
<dbReference type="FunCoup" id="A0A1C7NBW8">
    <property type="interactions" value="196"/>
</dbReference>
<dbReference type="Pfam" id="PF07716">
    <property type="entry name" value="bZIP_2"/>
    <property type="match status" value="1"/>
</dbReference>
<dbReference type="PANTHER" id="PTHR13044">
    <property type="entry name" value="ACTIVATING TRANSCRIPTION FACTOR ATF 4/5"/>
    <property type="match status" value="1"/>
</dbReference>
<dbReference type="OrthoDB" id="1939598at2759"/>
<evidence type="ECO:0000256" key="1">
    <source>
        <dbReference type="ARBA" id="ARBA00004123"/>
    </source>
</evidence>
<dbReference type="CDD" id="cd14705">
    <property type="entry name" value="bZIP_Zip1"/>
    <property type="match status" value="1"/>
</dbReference>
<evidence type="ECO:0000256" key="4">
    <source>
        <dbReference type="ARBA" id="ARBA00023163"/>
    </source>
</evidence>
<evidence type="ECO:0000313" key="9">
    <source>
        <dbReference type="EMBL" id="OBZ86585.1"/>
    </source>
</evidence>
<keyword evidence="10" id="KW-1185">Reference proteome</keyword>
<feature type="compositionally biased region" description="Basic and acidic residues" evidence="7">
    <location>
        <begin position="195"/>
        <end position="214"/>
    </location>
</feature>
<dbReference type="AlphaFoldDB" id="A0A1C7NBW8"/>
<keyword evidence="5" id="KW-0539">Nucleus</keyword>
<dbReference type="PANTHER" id="PTHR13044:SF14">
    <property type="entry name" value="CRYPTOCEPHAL, ISOFORM A"/>
    <property type="match status" value="1"/>
</dbReference>
<dbReference type="PROSITE" id="PS00036">
    <property type="entry name" value="BZIP_BASIC"/>
    <property type="match status" value="1"/>
</dbReference>
<evidence type="ECO:0000256" key="3">
    <source>
        <dbReference type="ARBA" id="ARBA00023125"/>
    </source>
</evidence>
<keyword evidence="6" id="KW-0175">Coiled coil</keyword>
<dbReference type="PROSITE" id="PS50217">
    <property type="entry name" value="BZIP"/>
    <property type="match status" value="1"/>
</dbReference>
<dbReference type="GO" id="GO:0000977">
    <property type="term" value="F:RNA polymerase II transcription regulatory region sequence-specific DNA binding"/>
    <property type="evidence" value="ECO:0007669"/>
    <property type="project" value="TreeGrafter"/>
</dbReference>
<protein>
    <recommendedName>
        <fullName evidence="8">BZIP domain-containing protein</fullName>
    </recommendedName>
</protein>
<evidence type="ECO:0000256" key="6">
    <source>
        <dbReference type="SAM" id="Coils"/>
    </source>
</evidence>
<feature type="coiled-coil region" evidence="6">
    <location>
        <begin position="232"/>
        <end position="273"/>
    </location>
</feature>
<evidence type="ECO:0000313" key="10">
    <source>
        <dbReference type="Proteomes" id="UP000093000"/>
    </source>
</evidence>
<organism evidence="9 10">
    <name type="scientific">Choanephora cucurbitarum</name>
    <dbReference type="NCBI Taxonomy" id="101091"/>
    <lineage>
        <taxon>Eukaryota</taxon>
        <taxon>Fungi</taxon>
        <taxon>Fungi incertae sedis</taxon>
        <taxon>Mucoromycota</taxon>
        <taxon>Mucoromycotina</taxon>
        <taxon>Mucoromycetes</taxon>
        <taxon>Mucorales</taxon>
        <taxon>Mucorineae</taxon>
        <taxon>Choanephoraceae</taxon>
        <taxon>Choanephoroideae</taxon>
        <taxon>Choanephora</taxon>
    </lineage>
</organism>
<evidence type="ECO:0000256" key="7">
    <source>
        <dbReference type="SAM" id="MobiDB-lite"/>
    </source>
</evidence>
<dbReference type="Proteomes" id="UP000093000">
    <property type="component" value="Unassembled WGS sequence"/>
</dbReference>
<dbReference type="InterPro" id="IPR004827">
    <property type="entry name" value="bZIP"/>
</dbReference>
<proteinExistence type="predicted"/>
<dbReference type="SUPFAM" id="SSF57959">
    <property type="entry name" value="Leucine zipper domain"/>
    <property type="match status" value="1"/>
</dbReference>
<keyword evidence="4" id="KW-0804">Transcription</keyword>
<dbReference type="STRING" id="101091.A0A1C7NBW8"/>
<feature type="domain" description="BZIP" evidence="8">
    <location>
        <begin position="211"/>
        <end position="270"/>
    </location>
</feature>
<keyword evidence="2" id="KW-0805">Transcription regulation</keyword>
<dbReference type="GO" id="GO:0005634">
    <property type="term" value="C:nucleus"/>
    <property type="evidence" value="ECO:0007669"/>
    <property type="project" value="UniProtKB-SubCell"/>
</dbReference>
<comment type="subcellular location">
    <subcellularLocation>
        <location evidence="1">Nucleus</location>
    </subcellularLocation>
</comment>
<gene>
    <name evidence="9" type="ORF">A0J61_05362</name>
</gene>
<dbReference type="InterPro" id="IPR046347">
    <property type="entry name" value="bZIP_sf"/>
</dbReference>
<dbReference type="SMART" id="SM00338">
    <property type="entry name" value="BRLZ"/>
    <property type="match status" value="1"/>
</dbReference>
<keyword evidence="3" id="KW-0238">DNA-binding</keyword>
<dbReference type="GO" id="GO:0001228">
    <property type="term" value="F:DNA-binding transcription activator activity, RNA polymerase II-specific"/>
    <property type="evidence" value="ECO:0007669"/>
    <property type="project" value="TreeGrafter"/>
</dbReference>
<name>A0A1C7NBW8_9FUNG</name>
<comment type="caution">
    <text evidence="9">The sequence shown here is derived from an EMBL/GenBank/DDBJ whole genome shotgun (WGS) entry which is preliminary data.</text>
</comment>
<reference evidence="9 10" key="1">
    <citation type="submission" date="2016-03" db="EMBL/GenBank/DDBJ databases">
        <title>Choanephora cucurbitarum.</title>
        <authorList>
            <person name="Min B."/>
            <person name="Park H."/>
            <person name="Park J.-H."/>
            <person name="Shin H.-D."/>
            <person name="Choi I.-G."/>
        </authorList>
    </citation>
    <scope>NUCLEOTIDE SEQUENCE [LARGE SCALE GENOMIC DNA]</scope>
    <source>
        <strain evidence="9 10">KUS-F28377</strain>
    </source>
</reference>
<accession>A0A1C7NBW8</accession>